<evidence type="ECO:0000313" key="1">
    <source>
        <dbReference type="EMBL" id="GAA0147260.1"/>
    </source>
</evidence>
<protein>
    <recommendedName>
        <fullName evidence="3">Reverse transcriptase domain-containing protein</fullName>
    </recommendedName>
</protein>
<evidence type="ECO:0000313" key="2">
    <source>
        <dbReference type="Proteomes" id="UP001454036"/>
    </source>
</evidence>
<name>A0AAV3PAD4_LITER</name>
<dbReference type="Proteomes" id="UP001454036">
    <property type="component" value="Unassembled WGS sequence"/>
</dbReference>
<accession>A0AAV3PAD4</accession>
<evidence type="ECO:0008006" key="3">
    <source>
        <dbReference type="Google" id="ProtNLM"/>
    </source>
</evidence>
<organism evidence="1 2">
    <name type="scientific">Lithospermum erythrorhizon</name>
    <name type="common">Purple gromwell</name>
    <name type="synonym">Lithospermum officinale var. erythrorhizon</name>
    <dbReference type="NCBI Taxonomy" id="34254"/>
    <lineage>
        <taxon>Eukaryota</taxon>
        <taxon>Viridiplantae</taxon>
        <taxon>Streptophyta</taxon>
        <taxon>Embryophyta</taxon>
        <taxon>Tracheophyta</taxon>
        <taxon>Spermatophyta</taxon>
        <taxon>Magnoliopsida</taxon>
        <taxon>eudicotyledons</taxon>
        <taxon>Gunneridae</taxon>
        <taxon>Pentapetalae</taxon>
        <taxon>asterids</taxon>
        <taxon>lamiids</taxon>
        <taxon>Boraginales</taxon>
        <taxon>Boraginaceae</taxon>
        <taxon>Boraginoideae</taxon>
        <taxon>Lithospermeae</taxon>
        <taxon>Lithospermum</taxon>
    </lineage>
</organism>
<comment type="caution">
    <text evidence="1">The sequence shown here is derived from an EMBL/GenBank/DDBJ whole genome shotgun (WGS) entry which is preliminary data.</text>
</comment>
<dbReference type="PANTHER" id="PTHR33116:SF86">
    <property type="entry name" value="REVERSE TRANSCRIPTASE DOMAIN-CONTAINING PROTEIN"/>
    <property type="match status" value="1"/>
</dbReference>
<sequence>MDLIFLFPMELRSGQEFLTLHSTTTSILTPTSPSYSKFLYKSHCDDQDGRDVLVSLERELDEALGEEEKYWQVRTKDKHLKEGDKNTRYFHASTMVRRRRNLLLSLEDDGGVYHEGVEKVEEIVLQYFSIVFGANQDTQLELATHLDSYNFLINGAPKDFIRPSRGIRQGDPLSPYLFLLCVEGLTCMLREFEERRALTGIKISRDSPSVSHILFGDGTIIFYKATVAEWAEIKRILGDYENLSGQKVIVGKCLVSFSTRTPTSIRETIVANMGIREVRDQGKYLGLPSQIGRTKKEIFRYIQSKVDSQIRGWKGKLLSQAGKEEMLKSENEEEDNGIHWKAWDKVCQDNIHEGLGFKDLECMNLALMEKQGWRVATHEASLLFKLLMGDGRSIDMWTKRWVPRLSDYKPRGARGNGPRWVSQLIQDNDWDRQGVVLLLGSEDAVNVLAIPLSRRSVRKEKMGNAAVGWLSILVGRLHGKCRFCLELNPLCGKPCTIFYQQKIDFVGRALVVDTIKVMHYRAAIEVIEGMVDALNKPIPTLGLAASPWMQIIKQLALQGRRHQQCRRVIQQTSKTCDGAARPLVGSR</sequence>
<dbReference type="EMBL" id="BAABME010016743">
    <property type="protein sequence ID" value="GAA0147260.1"/>
    <property type="molecule type" value="Genomic_DNA"/>
</dbReference>
<keyword evidence="2" id="KW-1185">Reference proteome</keyword>
<proteinExistence type="predicted"/>
<reference evidence="1 2" key="1">
    <citation type="submission" date="2024-01" db="EMBL/GenBank/DDBJ databases">
        <title>The complete chloroplast genome sequence of Lithospermum erythrorhizon: insights into the phylogenetic relationship among Boraginaceae species and the maternal lineages of purple gromwells.</title>
        <authorList>
            <person name="Okada T."/>
            <person name="Watanabe K."/>
        </authorList>
    </citation>
    <scope>NUCLEOTIDE SEQUENCE [LARGE SCALE GENOMIC DNA]</scope>
</reference>
<gene>
    <name evidence="1" type="ORF">LIER_36485</name>
</gene>
<dbReference type="PANTHER" id="PTHR33116">
    <property type="entry name" value="REVERSE TRANSCRIPTASE ZINC-BINDING DOMAIN-CONTAINING PROTEIN-RELATED-RELATED"/>
    <property type="match status" value="1"/>
</dbReference>
<dbReference type="AlphaFoldDB" id="A0AAV3PAD4"/>